<dbReference type="Proteomes" id="UP000014854">
    <property type="component" value="Unassembled WGS sequence"/>
</dbReference>
<dbReference type="AlphaFoldDB" id="S7JES9"/>
<sequence>MDNFDGFTHDMMFELENSSVWVNNERANDYTQQAAHTNTTYGI</sequence>
<gene>
    <name evidence="1" type="ORF">L910_1796</name>
</gene>
<comment type="caution">
    <text evidence="1">The sequence shown here is derived from an EMBL/GenBank/DDBJ whole genome shotgun (WGS) entry which is preliminary data.</text>
</comment>
<proteinExistence type="predicted"/>
<dbReference type="EMBL" id="ASXS01000017">
    <property type="protein sequence ID" value="EPP20680.1"/>
    <property type="molecule type" value="Genomic_DNA"/>
</dbReference>
<accession>S7JES9</accession>
<organism evidence="1 2">
    <name type="scientific">Vibrio fluvialis PG41</name>
    <dbReference type="NCBI Taxonomy" id="1336752"/>
    <lineage>
        <taxon>Bacteria</taxon>
        <taxon>Pseudomonadati</taxon>
        <taxon>Pseudomonadota</taxon>
        <taxon>Gammaproteobacteria</taxon>
        <taxon>Vibrionales</taxon>
        <taxon>Vibrionaceae</taxon>
        <taxon>Vibrio</taxon>
    </lineage>
</organism>
<protein>
    <submittedName>
        <fullName evidence="1">Uncharacterized protein</fullName>
    </submittedName>
</protein>
<name>S7JES9_VIBFL</name>
<dbReference type="PATRIC" id="fig|1336752.4.peg.3645"/>
<evidence type="ECO:0000313" key="2">
    <source>
        <dbReference type="Proteomes" id="UP000014854"/>
    </source>
</evidence>
<evidence type="ECO:0000313" key="1">
    <source>
        <dbReference type="EMBL" id="EPP20680.1"/>
    </source>
</evidence>
<reference evidence="1 2" key="1">
    <citation type="journal article" date="2013" name="Gut Pathog.">
        <title>Evidence of a new metabolic capacity in an emerging diarrheal pathogen: lessons from the draft genomes of Vibrio fluvialis strains PG41 and I21563.</title>
        <authorList>
            <person name="Khatri I."/>
            <person name="Mahajan S."/>
            <person name="Dureja C."/>
            <person name="Subramanian S."/>
            <person name="Raychaudhuri S."/>
        </authorList>
    </citation>
    <scope>NUCLEOTIDE SEQUENCE [LARGE SCALE GENOMIC DNA]</scope>
    <source>
        <strain evidence="1 2">PG41</strain>
    </source>
</reference>